<dbReference type="PIRSF" id="PIRSF038958">
    <property type="entry name" value="PG_synth_SpoVB"/>
    <property type="match status" value="1"/>
</dbReference>
<gene>
    <name evidence="7" type="ordered locus">Dtox_1794</name>
</gene>
<feature type="transmembrane region" description="Helical" evidence="6">
    <location>
        <begin position="399"/>
        <end position="415"/>
    </location>
</feature>
<dbReference type="InterPro" id="IPR050833">
    <property type="entry name" value="Poly_Biosynth_Transport"/>
</dbReference>
<feature type="transmembrane region" description="Helical" evidence="6">
    <location>
        <begin position="364"/>
        <end position="387"/>
    </location>
</feature>
<proteinExistence type="predicted"/>
<keyword evidence="8" id="KW-1185">Reference proteome</keyword>
<dbReference type="InterPro" id="IPR002797">
    <property type="entry name" value="Polysacc_synth"/>
</dbReference>
<dbReference type="Pfam" id="PF01943">
    <property type="entry name" value="Polysacc_synt"/>
    <property type="match status" value="1"/>
</dbReference>
<feature type="transmembrane region" description="Helical" evidence="6">
    <location>
        <begin position="94"/>
        <end position="115"/>
    </location>
</feature>
<feature type="transmembrane region" description="Helical" evidence="6">
    <location>
        <begin position="187"/>
        <end position="210"/>
    </location>
</feature>
<dbReference type="AlphaFoldDB" id="C8VXJ1"/>
<evidence type="ECO:0000256" key="6">
    <source>
        <dbReference type="SAM" id="Phobius"/>
    </source>
</evidence>
<evidence type="ECO:0000256" key="1">
    <source>
        <dbReference type="ARBA" id="ARBA00004651"/>
    </source>
</evidence>
<evidence type="ECO:0000256" key="4">
    <source>
        <dbReference type="ARBA" id="ARBA00022989"/>
    </source>
</evidence>
<keyword evidence="5 6" id="KW-0472">Membrane</keyword>
<evidence type="ECO:0000256" key="3">
    <source>
        <dbReference type="ARBA" id="ARBA00022692"/>
    </source>
</evidence>
<dbReference type="KEGG" id="dae:Dtox_1794"/>
<feature type="transmembrane region" description="Helical" evidence="6">
    <location>
        <begin position="421"/>
        <end position="444"/>
    </location>
</feature>
<evidence type="ECO:0000256" key="2">
    <source>
        <dbReference type="ARBA" id="ARBA00022475"/>
    </source>
</evidence>
<dbReference type="RefSeq" id="WP_015757358.1">
    <property type="nucleotide sequence ID" value="NC_013216.1"/>
</dbReference>
<dbReference type="EMBL" id="CP001720">
    <property type="protein sequence ID" value="ACV62647.1"/>
    <property type="molecule type" value="Genomic_DNA"/>
</dbReference>
<organism evidence="7 8">
    <name type="scientific">Desulfofarcimen acetoxidans (strain ATCC 49208 / DSM 771 / KCTC 5769 / VKM B-1644 / 5575)</name>
    <name type="common">Desulfotomaculum acetoxidans</name>
    <dbReference type="NCBI Taxonomy" id="485916"/>
    <lineage>
        <taxon>Bacteria</taxon>
        <taxon>Bacillati</taxon>
        <taxon>Bacillota</taxon>
        <taxon>Clostridia</taxon>
        <taxon>Eubacteriales</taxon>
        <taxon>Peptococcaceae</taxon>
        <taxon>Desulfofarcimen</taxon>
    </lineage>
</organism>
<evidence type="ECO:0000256" key="5">
    <source>
        <dbReference type="ARBA" id="ARBA00023136"/>
    </source>
</evidence>
<feature type="transmembrane region" description="Helical" evidence="6">
    <location>
        <begin position="456"/>
        <end position="475"/>
    </location>
</feature>
<keyword evidence="3 6" id="KW-0812">Transmembrane</keyword>
<feature type="transmembrane region" description="Helical" evidence="6">
    <location>
        <begin position="334"/>
        <end position="358"/>
    </location>
</feature>
<feature type="transmembrane region" description="Helical" evidence="6">
    <location>
        <begin position="127"/>
        <end position="145"/>
    </location>
</feature>
<evidence type="ECO:0000313" key="7">
    <source>
        <dbReference type="EMBL" id="ACV62647.1"/>
    </source>
</evidence>
<dbReference type="OrthoDB" id="9775950at2"/>
<sequence length="535" mass="57749">MSISVNKQSYLKGALILTTAGILIRFLGAAYRIPLGRMLGDEGLGIYAIPNQFYYLLFTISTAGIPVAVARLVSEKIASGQYRDAYTTFKLARAAMLSIGLSFSFLLFFGAEWLVETGIVATPDSFYGLRAVAPIVFFAATTSAYRGLFQGMQNMTVVAVSQIADQVLLAIGTVTLSYLLLPKGLAIAAAGANLGALPGAVLAAMIMLYYHWRERHNFKEWQNTVTTKAKNSNWDIFKEIFATALPISFASVALSITGIIDNKLIIDRLQLIGYTQQQATAFYGQFNQMAMSFINITIAFALSMGTSLVPSIAEAYAIKDYEKIRQQAAQGVRLATIFALPAAAGLFVLAPHLTLFIFNNEPAGVPLAYVAFSIVFWSIHLVTTGVLQGIGKISIPVRNLLVGIIFKIGFTYYLTPSPLGIRAAAISQVIMFVISSTLNIATIAKYVGFNFKFKATIVKPGLATLLMAACVWESYHLVITYTQSNGMATITGIIIGAAIYALTVILGGILTAEELGRIPKLGHLAAKTARIFNKA</sequence>
<evidence type="ECO:0000313" key="8">
    <source>
        <dbReference type="Proteomes" id="UP000002217"/>
    </source>
</evidence>
<dbReference type="InterPro" id="IPR024923">
    <property type="entry name" value="PG_synth_SpoVB"/>
</dbReference>
<dbReference type="eggNOG" id="COG2244">
    <property type="taxonomic scope" value="Bacteria"/>
</dbReference>
<keyword evidence="2" id="KW-1003">Cell membrane</keyword>
<dbReference type="GO" id="GO:0005886">
    <property type="term" value="C:plasma membrane"/>
    <property type="evidence" value="ECO:0007669"/>
    <property type="project" value="UniProtKB-SubCell"/>
</dbReference>
<feature type="transmembrane region" description="Helical" evidence="6">
    <location>
        <begin position="157"/>
        <end position="181"/>
    </location>
</feature>
<feature type="transmembrane region" description="Helical" evidence="6">
    <location>
        <begin position="53"/>
        <end position="73"/>
    </location>
</feature>
<dbReference type="CDD" id="cd13124">
    <property type="entry name" value="MATE_SpoVB_like"/>
    <property type="match status" value="1"/>
</dbReference>
<dbReference type="Proteomes" id="UP000002217">
    <property type="component" value="Chromosome"/>
</dbReference>
<feature type="transmembrane region" description="Helical" evidence="6">
    <location>
        <begin position="487"/>
        <end position="510"/>
    </location>
</feature>
<protein>
    <submittedName>
        <fullName evidence="7">Polysaccharide biosynthesis protein</fullName>
    </submittedName>
</protein>
<reference evidence="7 8" key="1">
    <citation type="journal article" date="2009" name="Stand. Genomic Sci.">
        <title>Complete genome sequence of Desulfotomaculum acetoxidans type strain (5575).</title>
        <authorList>
            <person name="Spring S."/>
            <person name="Lapidus A."/>
            <person name="Schroder M."/>
            <person name="Gleim D."/>
            <person name="Sims D."/>
            <person name="Meincke L."/>
            <person name="Glavina Del Rio T."/>
            <person name="Tice H."/>
            <person name="Copeland A."/>
            <person name="Cheng J.F."/>
            <person name="Lucas S."/>
            <person name="Chen F."/>
            <person name="Nolan M."/>
            <person name="Bruce D."/>
            <person name="Goodwin L."/>
            <person name="Pitluck S."/>
            <person name="Ivanova N."/>
            <person name="Mavromatis K."/>
            <person name="Mikhailova N."/>
            <person name="Pati A."/>
            <person name="Chen A."/>
            <person name="Palaniappan K."/>
            <person name="Land M."/>
            <person name="Hauser L."/>
            <person name="Chang Y.J."/>
            <person name="Jeffries C.D."/>
            <person name="Chain P."/>
            <person name="Saunders E."/>
            <person name="Brettin T."/>
            <person name="Detter J.C."/>
            <person name="Goker M."/>
            <person name="Bristow J."/>
            <person name="Eisen J.A."/>
            <person name="Markowitz V."/>
            <person name="Hugenholtz P."/>
            <person name="Kyrpides N.C."/>
            <person name="Klenk H.P."/>
            <person name="Han C."/>
        </authorList>
    </citation>
    <scope>NUCLEOTIDE SEQUENCE [LARGE SCALE GENOMIC DNA]</scope>
    <source>
        <strain evidence="8">ATCC 49208 / DSM 771 / VKM B-1644</strain>
    </source>
</reference>
<dbReference type="STRING" id="485916.Dtox_1794"/>
<name>C8VXJ1_DESAS</name>
<dbReference type="PANTHER" id="PTHR30250:SF21">
    <property type="entry name" value="LIPID II FLIPPASE MURJ"/>
    <property type="match status" value="1"/>
</dbReference>
<feature type="transmembrane region" description="Helical" evidence="6">
    <location>
        <begin position="293"/>
        <end position="313"/>
    </location>
</feature>
<dbReference type="HOGENOM" id="CLU_022017_2_1_9"/>
<comment type="subcellular location">
    <subcellularLocation>
        <location evidence="1">Cell membrane</location>
        <topology evidence="1">Multi-pass membrane protein</topology>
    </subcellularLocation>
</comment>
<accession>C8VXJ1</accession>
<dbReference type="PANTHER" id="PTHR30250">
    <property type="entry name" value="PST FAMILY PREDICTED COLANIC ACID TRANSPORTER"/>
    <property type="match status" value="1"/>
</dbReference>
<feature type="transmembrane region" description="Helical" evidence="6">
    <location>
        <begin position="240"/>
        <end position="260"/>
    </location>
</feature>
<feature type="transmembrane region" description="Helical" evidence="6">
    <location>
        <begin position="12"/>
        <end position="33"/>
    </location>
</feature>
<keyword evidence="4 6" id="KW-1133">Transmembrane helix</keyword>